<keyword evidence="5 9" id="KW-0653">Protein transport</keyword>
<evidence type="ECO:0000256" key="5">
    <source>
        <dbReference type="ARBA" id="ARBA00022927"/>
    </source>
</evidence>
<dbReference type="NCBIfam" id="NF011430">
    <property type="entry name" value="PRK14861.1"/>
    <property type="match status" value="1"/>
</dbReference>
<comment type="subunit">
    <text evidence="9">Forms a complex with TatC.</text>
</comment>
<sequence>MSAIGIPGLIVIFLLALILFGPKKLPQLGRAIGHTLKEFKQSTRGLVQDEGADVQQEKKA</sequence>
<dbReference type="GO" id="GO:0008320">
    <property type="term" value="F:protein transmembrane transporter activity"/>
    <property type="evidence" value="ECO:0007669"/>
    <property type="project" value="UniProtKB-UniRule"/>
</dbReference>
<comment type="caution">
    <text evidence="10">The sequence shown here is derived from an EMBL/GenBank/DDBJ whole genome shotgun (WGS) entry which is preliminary data.</text>
</comment>
<comment type="function">
    <text evidence="9">Part of the twin-arginine translocation (Tat) system that transports large folded proteins containing a characteristic twin-arginine motif in their signal peptide across membranes. TatA could form the protein-conducting channel of the Tat system.</text>
</comment>
<dbReference type="OrthoDB" id="9800908at2"/>
<dbReference type="Pfam" id="PF02416">
    <property type="entry name" value="TatA_B_E"/>
    <property type="match status" value="1"/>
</dbReference>
<evidence type="ECO:0000313" key="11">
    <source>
        <dbReference type="Proteomes" id="UP000271031"/>
    </source>
</evidence>
<accession>A0A3M8DHG8</accession>
<dbReference type="RefSeq" id="WP_122918618.1">
    <property type="nucleotide sequence ID" value="NZ_RHHQ01000012.1"/>
</dbReference>
<dbReference type="NCBIfam" id="TIGR01411">
    <property type="entry name" value="tatAE"/>
    <property type="match status" value="1"/>
</dbReference>
<organism evidence="10 11">
    <name type="scientific">Brevibacillus fluminis</name>
    <dbReference type="NCBI Taxonomy" id="511487"/>
    <lineage>
        <taxon>Bacteria</taxon>
        <taxon>Bacillati</taxon>
        <taxon>Bacillota</taxon>
        <taxon>Bacilli</taxon>
        <taxon>Bacillales</taxon>
        <taxon>Paenibacillaceae</taxon>
        <taxon>Brevibacillus</taxon>
    </lineage>
</organism>
<evidence type="ECO:0000256" key="1">
    <source>
        <dbReference type="ARBA" id="ARBA00004162"/>
    </source>
</evidence>
<comment type="similarity">
    <text evidence="9">Belongs to the TatA/E family.</text>
</comment>
<dbReference type="InterPro" id="IPR006312">
    <property type="entry name" value="TatA/E"/>
</dbReference>
<dbReference type="GO" id="GO:0043953">
    <property type="term" value="P:protein transport by the Tat complex"/>
    <property type="evidence" value="ECO:0007669"/>
    <property type="project" value="UniProtKB-UniRule"/>
</dbReference>
<keyword evidence="6 9" id="KW-1133">Transmembrane helix</keyword>
<evidence type="ECO:0000313" key="10">
    <source>
        <dbReference type="EMBL" id="RNB86921.1"/>
    </source>
</evidence>
<keyword evidence="11" id="KW-1185">Reference proteome</keyword>
<evidence type="ECO:0000256" key="2">
    <source>
        <dbReference type="ARBA" id="ARBA00022448"/>
    </source>
</evidence>
<evidence type="ECO:0000256" key="8">
    <source>
        <dbReference type="ARBA" id="ARBA00023136"/>
    </source>
</evidence>
<evidence type="ECO:0000256" key="6">
    <source>
        <dbReference type="ARBA" id="ARBA00022989"/>
    </source>
</evidence>
<keyword evidence="3 9" id="KW-1003">Cell membrane</keyword>
<feature type="transmembrane region" description="Helical" evidence="9">
    <location>
        <begin position="6"/>
        <end position="22"/>
    </location>
</feature>
<keyword evidence="7 9" id="KW-0811">Translocation</keyword>
<name>A0A3M8DHG8_9BACL</name>
<comment type="subcellular location">
    <subcellularLocation>
        <location evidence="1 9">Cell membrane</location>
        <topology evidence="1 9">Single-pass membrane protein</topology>
    </subcellularLocation>
</comment>
<evidence type="ECO:0000256" key="9">
    <source>
        <dbReference type="HAMAP-Rule" id="MF_00236"/>
    </source>
</evidence>
<reference evidence="10 11" key="1">
    <citation type="submission" date="2018-10" db="EMBL/GenBank/DDBJ databases">
        <title>Phylogenomics of Brevibacillus.</title>
        <authorList>
            <person name="Dunlap C."/>
        </authorList>
    </citation>
    <scope>NUCLEOTIDE SEQUENCE [LARGE SCALE GENOMIC DNA]</scope>
    <source>
        <strain evidence="10 11">JCM 15716</strain>
    </source>
</reference>
<dbReference type="GO" id="GO:0033281">
    <property type="term" value="C:TAT protein transport complex"/>
    <property type="evidence" value="ECO:0007669"/>
    <property type="project" value="UniProtKB-UniRule"/>
</dbReference>
<keyword evidence="2 9" id="KW-0813">Transport</keyword>
<dbReference type="HAMAP" id="MF_00236">
    <property type="entry name" value="TatA_E"/>
    <property type="match status" value="1"/>
</dbReference>
<dbReference type="PRINTS" id="PR01506">
    <property type="entry name" value="TATBPROTEIN"/>
</dbReference>
<evidence type="ECO:0000256" key="3">
    <source>
        <dbReference type="ARBA" id="ARBA00022475"/>
    </source>
</evidence>
<proteinExistence type="inferred from homology"/>
<keyword evidence="4 9" id="KW-0812">Transmembrane</keyword>
<gene>
    <name evidence="9" type="primary">tatA</name>
    <name evidence="10" type="ORF">EDM56_14485</name>
</gene>
<dbReference type="InterPro" id="IPR003369">
    <property type="entry name" value="TatA/B/E"/>
</dbReference>
<dbReference type="PANTHER" id="PTHR42982">
    <property type="entry name" value="SEC-INDEPENDENT PROTEIN TRANSLOCASE PROTEIN TATA"/>
    <property type="match status" value="1"/>
</dbReference>
<evidence type="ECO:0000256" key="4">
    <source>
        <dbReference type="ARBA" id="ARBA00022692"/>
    </source>
</evidence>
<protein>
    <recommendedName>
        <fullName evidence="9">Sec-independent protein translocase protein TatA</fullName>
    </recommendedName>
</protein>
<evidence type="ECO:0000256" key="7">
    <source>
        <dbReference type="ARBA" id="ARBA00023010"/>
    </source>
</evidence>
<dbReference type="Gene3D" id="1.20.5.3310">
    <property type="match status" value="1"/>
</dbReference>
<keyword evidence="8 9" id="KW-0472">Membrane</keyword>
<dbReference type="PANTHER" id="PTHR42982:SF1">
    <property type="entry name" value="SEC-INDEPENDENT PROTEIN TRANSLOCASE PROTEIN TATA"/>
    <property type="match status" value="1"/>
</dbReference>
<dbReference type="Proteomes" id="UP000271031">
    <property type="component" value="Unassembled WGS sequence"/>
</dbReference>
<dbReference type="EMBL" id="RHHQ01000012">
    <property type="protein sequence ID" value="RNB86921.1"/>
    <property type="molecule type" value="Genomic_DNA"/>
</dbReference>
<dbReference type="AlphaFoldDB" id="A0A3M8DHG8"/>